<accession>A0A179B2W0</accession>
<sequence length="119" mass="12413">MLKGAGKLSGVLDIGVNVLQGIDAFSAGYQEQYSMASENPENSPLERTLQATLRGTWETGPHVLNVAAGVGGEALSPFGSLLLGTVTEQEGKPLLDSAEGVVESGINSIGIPDWLDWTD</sequence>
<dbReference type="AlphaFoldDB" id="A0A179B2W0"/>
<protein>
    <submittedName>
        <fullName evidence="1">Uncharacterized protein</fullName>
    </submittedName>
</protein>
<evidence type="ECO:0000313" key="2">
    <source>
        <dbReference type="Proteomes" id="UP000078368"/>
    </source>
</evidence>
<proteinExistence type="predicted"/>
<keyword evidence="2" id="KW-1185">Reference proteome</keyword>
<dbReference type="STRING" id="1823756.A4H34_09835"/>
<gene>
    <name evidence="1" type="ORF">A4H34_09835</name>
</gene>
<comment type="caution">
    <text evidence="1">The sequence shown here is derived from an EMBL/GenBank/DDBJ whole genome shotgun (WGS) entry which is preliminary data.</text>
</comment>
<name>A0A179B2W0_9ACTO</name>
<dbReference type="EMBL" id="LVZK01000003">
    <property type="protein sequence ID" value="OAP85384.1"/>
    <property type="molecule type" value="Genomic_DNA"/>
</dbReference>
<organism evidence="1 2">
    <name type="scientific">Peptidiphaga gingivicola</name>
    <dbReference type="NCBI Taxonomy" id="2741497"/>
    <lineage>
        <taxon>Bacteria</taxon>
        <taxon>Bacillati</taxon>
        <taxon>Actinomycetota</taxon>
        <taxon>Actinomycetes</taxon>
        <taxon>Actinomycetales</taxon>
        <taxon>Actinomycetaceae</taxon>
        <taxon>Peptidiphaga</taxon>
    </lineage>
</organism>
<evidence type="ECO:0000313" key="1">
    <source>
        <dbReference type="EMBL" id="OAP85384.1"/>
    </source>
</evidence>
<reference evidence="1 2" key="1">
    <citation type="submission" date="2016-04" db="EMBL/GenBank/DDBJ databases">
        <title>Peptidophaga gingivicola gen. nov., sp. nov., isolated from human subgingival plaque.</title>
        <authorList>
            <person name="Beall C.J."/>
            <person name="Mokrzan E.M."/>
            <person name="Griffen A.L."/>
            <person name="Leys E.J."/>
        </authorList>
    </citation>
    <scope>NUCLEOTIDE SEQUENCE [LARGE SCALE GENOMIC DNA]</scope>
    <source>
        <strain evidence="1 2">BA112</strain>
    </source>
</reference>
<dbReference type="Proteomes" id="UP000078368">
    <property type="component" value="Unassembled WGS sequence"/>
</dbReference>